<sequence length="82" mass="9214">MHRLALTPTGRKILQRLGRTVPFEHPYAQPVPAFLQAVIEAPPLPKNMQAGSQDGRRRARTRVPHPPPQDPFTCVVYGRLPI</sequence>
<dbReference type="Proteomes" id="UP000821853">
    <property type="component" value="Chromosome 3"/>
</dbReference>
<keyword evidence="3" id="KW-1185">Reference proteome</keyword>
<proteinExistence type="predicted"/>
<feature type="region of interest" description="Disordered" evidence="1">
    <location>
        <begin position="45"/>
        <end position="72"/>
    </location>
</feature>
<accession>A0A9J6G7Y9</accession>
<evidence type="ECO:0000313" key="2">
    <source>
        <dbReference type="EMBL" id="KAH9370648.1"/>
    </source>
</evidence>
<organism evidence="2 3">
    <name type="scientific">Haemaphysalis longicornis</name>
    <name type="common">Bush tick</name>
    <dbReference type="NCBI Taxonomy" id="44386"/>
    <lineage>
        <taxon>Eukaryota</taxon>
        <taxon>Metazoa</taxon>
        <taxon>Ecdysozoa</taxon>
        <taxon>Arthropoda</taxon>
        <taxon>Chelicerata</taxon>
        <taxon>Arachnida</taxon>
        <taxon>Acari</taxon>
        <taxon>Parasitiformes</taxon>
        <taxon>Ixodida</taxon>
        <taxon>Ixodoidea</taxon>
        <taxon>Ixodidae</taxon>
        <taxon>Haemaphysalinae</taxon>
        <taxon>Haemaphysalis</taxon>
    </lineage>
</organism>
<protein>
    <submittedName>
        <fullName evidence="2">Uncharacterized protein</fullName>
    </submittedName>
</protein>
<evidence type="ECO:0000256" key="1">
    <source>
        <dbReference type="SAM" id="MobiDB-lite"/>
    </source>
</evidence>
<dbReference type="VEuPathDB" id="VectorBase:HLOH_063510"/>
<dbReference type="EMBL" id="JABSTR010000005">
    <property type="protein sequence ID" value="KAH9370648.1"/>
    <property type="molecule type" value="Genomic_DNA"/>
</dbReference>
<evidence type="ECO:0000313" key="3">
    <source>
        <dbReference type="Proteomes" id="UP000821853"/>
    </source>
</evidence>
<gene>
    <name evidence="2" type="ORF">HPB48_008750</name>
</gene>
<name>A0A9J6G7Y9_HAELO</name>
<dbReference type="AlphaFoldDB" id="A0A9J6G7Y9"/>
<comment type="caution">
    <text evidence="2">The sequence shown here is derived from an EMBL/GenBank/DDBJ whole genome shotgun (WGS) entry which is preliminary data.</text>
</comment>
<reference evidence="2 3" key="1">
    <citation type="journal article" date="2020" name="Cell">
        <title>Large-Scale Comparative Analyses of Tick Genomes Elucidate Their Genetic Diversity and Vector Capacities.</title>
        <authorList>
            <consortium name="Tick Genome and Microbiome Consortium (TIGMIC)"/>
            <person name="Jia N."/>
            <person name="Wang J."/>
            <person name="Shi W."/>
            <person name="Du L."/>
            <person name="Sun Y."/>
            <person name="Zhan W."/>
            <person name="Jiang J.F."/>
            <person name="Wang Q."/>
            <person name="Zhang B."/>
            <person name="Ji P."/>
            <person name="Bell-Sakyi L."/>
            <person name="Cui X.M."/>
            <person name="Yuan T.T."/>
            <person name="Jiang B.G."/>
            <person name="Yang W.F."/>
            <person name="Lam T.T."/>
            <person name="Chang Q.C."/>
            <person name="Ding S.J."/>
            <person name="Wang X.J."/>
            <person name="Zhu J.G."/>
            <person name="Ruan X.D."/>
            <person name="Zhao L."/>
            <person name="Wei J.T."/>
            <person name="Ye R.Z."/>
            <person name="Que T.C."/>
            <person name="Du C.H."/>
            <person name="Zhou Y.H."/>
            <person name="Cheng J.X."/>
            <person name="Dai P.F."/>
            <person name="Guo W.B."/>
            <person name="Han X.H."/>
            <person name="Huang E.J."/>
            <person name="Li L.F."/>
            <person name="Wei W."/>
            <person name="Gao Y.C."/>
            <person name="Liu J.Z."/>
            <person name="Shao H.Z."/>
            <person name="Wang X."/>
            <person name="Wang C.C."/>
            <person name="Yang T.C."/>
            <person name="Huo Q.B."/>
            <person name="Li W."/>
            <person name="Chen H.Y."/>
            <person name="Chen S.E."/>
            <person name="Zhou L.G."/>
            <person name="Ni X.B."/>
            <person name="Tian J.H."/>
            <person name="Sheng Y."/>
            <person name="Liu T."/>
            <person name="Pan Y.S."/>
            <person name="Xia L.Y."/>
            <person name="Li J."/>
            <person name="Zhao F."/>
            <person name="Cao W.C."/>
        </authorList>
    </citation>
    <scope>NUCLEOTIDE SEQUENCE [LARGE SCALE GENOMIC DNA]</scope>
    <source>
        <strain evidence="2">HaeL-2018</strain>
    </source>
</reference>